<keyword evidence="3" id="KW-1185">Reference proteome</keyword>
<evidence type="ECO:0000313" key="2">
    <source>
        <dbReference type="EMBL" id="OCA85373.1"/>
    </source>
</evidence>
<organism evidence="2 3">
    <name type="scientific">Pseudobacillus wudalianchiensis</name>
    <dbReference type="NCBI Taxonomy" id="1743143"/>
    <lineage>
        <taxon>Bacteria</taxon>
        <taxon>Bacillati</taxon>
        <taxon>Bacillota</taxon>
        <taxon>Bacilli</taxon>
        <taxon>Bacillales</taxon>
        <taxon>Bacillaceae</taxon>
        <taxon>Pseudobacillus</taxon>
    </lineage>
</organism>
<dbReference type="Pfam" id="PF12986">
    <property type="entry name" value="DUF3870"/>
    <property type="match status" value="1"/>
</dbReference>
<comment type="caution">
    <text evidence="2">The sequence shown here is derived from an EMBL/GenBank/DDBJ whole genome shotgun (WGS) entry which is preliminary data.</text>
</comment>
<feature type="domain" description="DUF3870" evidence="1">
    <location>
        <begin position="14"/>
        <end position="106"/>
    </location>
</feature>
<gene>
    <name evidence="2" type="ORF">A8F95_10130</name>
</gene>
<accession>A0A1B9ANB3</accession>
<dbReference type="AlphaFoldDB" id="A0A1B9ANB3"/>
<evidence type="ECO:0000259" key="1">
    <source>
        <dbReference type="Pfam" id="PF12986"/>
    </source>
</evidence>
<reference evidence="3" key="1">
    <citation type="submission" date="2016-05" db="EMBL/GenBank/DDBJ databases">
        <authorList>
            <person name="Liu B."/>
            <person name="Wang J."/>
            <person name="Zhu Y."/>
            <person name="Liu G."/>
            <person name="Chen Q."/>
            <person name="Chen Z."/>
            <person name="Lan J."/>
            <person name="Che J."/>
            <person name="Ge C."/>
            <person name="Shi H."/>
            <person name="Pan Z."/>
            <person name="Liu X."/>
        </authorList>
    </citation>
    <scope>NUCLEOTIDE SEQUENCE [LARGE SCALE GENOMIC DNA]</scope>
    <source>
        <strain evidence="3">FJAT-27215</strain>
    </source>
</reference>
<name>A0A1B9ANB3_9BACI</name>
<evidence type="ECO:0000313" key="3">
    <source>
        <dbReference type="Proteomes" id="UP000092578"/>
    </source>
</evidence>
<protein>
    <recommendedName>
        <fullName evidence="1">DUF3870 domain-containing protein</fullName>
    </recommendedName>
</protein>
<proteinExistence type="predicted"/>
<sequence length="111" mass="12386">MAGGTSVFHKDTIYVIGDSKTASNNPIMQQFNSYFIGLVIDRNSHRILEAECSSTISLTSKFVQSIFNGRSMMEVEEIISDIESRYFGASQKALIVAFKNAHIKYNQIING</sequence>
<dbReference type="Proteomes" id="UP000092578">
    <property type="component" value="Unassembled WGS sequence"/>
</dbReference>
<dbReference type="InterPro" id="IPR024617">
    <property type="entry name" value="DUF3870"/>
</dbReference>
<dbReference type="EMBL" id="MAYT01000027">
    <property type="protein sequence ID" value="OCA85373.1"/>
    <property type="molecule type" value="Genomic_DNA"/>
</dbReference>